<dbReference type="AlphaFoldDB" id="A0AAV7K1C2"/>
<proteinExistence type="inferred from homology"/>
<reference evidence="7 8" key="1">
    <citation type="journal article" date="2023" name="BMC Biol.">
        <title>The compact genome of the sponge Oopsacas minuta (Hexactinellida) is lacking key metazoan core genes.</title>
        <authorList>
            <person name="Santini S."/>
            <person name="Schenkelaars Q."/>
            <person name="Jourda C."/>
            <person name="Duchesne M."/>
            <person name="Belahbib H."/>
            <person name="Rocher C."/>
            <person name="Selva M."/>
            <person name="Riesgo A."/>
            <person name="Vervoort M."/>
            <person name="Leys S.P."/>
            <person name="Kodjabachian L."/>
            <person name="Le Bivic A."/>
            <person name="Borchiellini C."/>
            <person name="Claverie J.M."/>
            <person name="Renard E."/>
        </authorList>
    </citation>
    <scope>NUCLEOTIDE SEQUENCE [LARGE SCALE GENOMIC DNA]</scope>
    <source>
        <strain evidence="7">SPO-2</strain>
    </source>
</reference>
<dbReference type="EMBL" id="JAKMXF010000221">
    <property type="protein sequence ID" value="KAI6654840.1"/>
    <property type="molecule type" value="Genomic_DNA"/>
</dbReference>
<evidence type="ECO:0000256" key="1">
    <source>
        <dbReference type="ARBA" id="ARBA00004141"/>
    </source>
</evidence>
<evidence type="ECO:0000256" key="5">
    <source>
        <dbReference type="ARBA" id="ARBA00023136"/>
    </source>
</evidence>
<protein>
    <submittedName>
        <fullName evidence="7">Membrane protein</fullName>
    </submittedName>
</protein>
<evidence type="ECO:0000256" key="3">
    <source>
        <dbReference type="ARBA" id="ARBA00022692"/>
    </source>
</evidence>
<feature type="transmembrane region" description="Helical" evidence="6">
    <location>
        <begin position="97"/>
        <end position="119"/>
    </location>
</feature>
<name>A0AAV7K1C2_9METZ</name>
<keyword evidence="8" id="KW-1185">Reference proteome</keyword>
<comment type="subcellular location">
    <subcellularLocation>
        <location evidence="1">Membrane</location>
        <topology evidence="1">Multi-pass membrane protein</topology>
    </subcellularLocation>
</comment>
<dbReference type="PANTHER" id="PTHR43461">
    <property type="entry name" value="TRANSMEMBRANE PROTEIN 256"/>
    <property type="match status" value="1"/>
</dbReference>
<dbReference type="InterPro" id="IPR006696">
    <property type="entry name" value="DUF423"/>
</dbReference>
<evidence type="ECO:0000256" key="4">
    <source>
        <dbReference type="ARBA" id="ARBA00022989"/>
    </source>
</evidence>
<keyword evidence="3 6" id="KW-0812">Transmembrane</keyword>
<evidence type="ECO:0000313" key="7">
    <source>
        <dbReference type="EMBL" id="KAI6654840.1"/>
    </source>
</evidence>
<gene>
    <name evidence="7" type="ORF">LOD99_2719</name>
</gene>
<dbReference type="Proteomes" id="UP001165289">
    <property type="component" value="Unassembled WGS sequence"/>
</dbReference>
<organism evidence="7 8">
    <name type="scientific">Oopsacas minuta</name>
    <dbReference type="NCBI Taxonomy" id="111878"/>
    <lineage>
        <taxon>Eukaryota</taxon>
        <taxon>Metazoa</taxon>
        <taxon>Porifera</taxon>
        <taxon>Hexactinellida</taxon>
        <taxon>Hexasterophora</taxon>
        <taxon>Lyssacinosida</taxon>
        <taxon>Leucopsacidae</taxon>
        <taxon>Oopsacas</taxon>
    </lineage>
</organism>
<sequence length="120" mass="12702">MNARLSSLKACPRVWGRVAGLSGAFAVALGAYAAHSHSISPENKELVLSANKYHFISSLALLALSTSTNTHPLCGCLITVGTVMFCGSLYLKGFFDIPTMFIPPIGGVIMLFGWLSIAVL</sequence>
<comment type="similarity">
    <text evidence="2">Belongs to the TMEM256 family.</text>
</comment>
<dbReference type="PANTHER" id="PTHR43461:SF1">
    <property type="entry name" value="TRANSMEMBRANE PROTEIN 256"/>
    <property type="match status" value="1"/>
</dbReference>
<accession>A0AAV7K1C2</accession>
<dbReference type="GO" id="GO:0016020">
    <property type="term" value="C:membrane"/>
    <property type="evidence" value="ECO:0007669"/>
    <property type="project" value="UniProtKB-SubCell"/>
</dbReference>
<evidence type="ECO:0000256" key="2">
    <source>
        <dbReference type="ARBA" id="ARBA00006208"/>
    </source>
</evidence>
<keyword evidence="4 6" id="KW-1133">Transmembrane helix</keyword>
<comment type="caution">
    <text evidence="7">The sequence shown here is derived from an EMBL/GenBank/DDBJ whole genome shotgun (WGS) entry which is preliminary data.</text>
</comment>
<keyword evidence="5 6" id="KW-0472">Membrane</keyword>
<evidence type="ECO:0000313" key="8">
    <source>
        <dbReference type="Proteomes" id="UP001165289"/>
    </source>
</evidence>
<evidence type="ECO:0000256" key="6">
    <source>
        <dbReference type="SAM" id="Phobius"/>
    </source>
</evidence>
<dbReference type="Pfam" id="PF04241">
    <property type="entry name" value="DUF423"/>
    <property type="match status" value="1"/>
</dbReference>